<comment type="caution">
    <text evidence="3">The sequence shown here is derived from an EMBL/GenBank/DDBJ whole genome shotgun (WGS) entry which is preliminary data.</text>
</comment>
<dbReference type="Pfam" id="PF05057">
    <property type="entry name" value="DUF676"/>
    <property type="match status" value="1"/>
</dbReference>
<dbReference type="EMBL" id="RXIC02000026">
    <property type="protein sequence ID" value="KAB1204324.1"/>
    <property type="molecule type" value="Genomic_DNA"/>
</dbReference>
<dbReference type="OrthoDB" id="273452at2759"/>
<evidence type="ECO:0000313" key="3">
    <source>
        <dbReference type="EMBL" id="KAB1204324.1"/>
    </source>
</evidence>
<protein>
    <recommendedName>
        <fullName evidence="2">DUF676 domain-containing protein</fullName>
    </recommendedName>
</protein>
<dbReference type="Proteomes" id="UP000516437">
    <property type="component" value="Chromosome 8"/>
</dbReference>
<evidence type="ECO:0000259" key="2">
    <source>
        <dbReference type="Pfam" id="PF05057"/>
    </source>
</evidence>
<feature type="domain" description="DUF676" evidence="2">
    <location>
        <begin position="109"/>
        <end position="261"/>
    </location>
</feature>
<dbReference type="InterPro" id="IPR044294">
    <property type="entry name" value="Lipase-like"/>
</dbReference>
<dbReference type="SUPFAM" id="SSF53474">
    <property type="entry name" value="alpha/beta-Hydrolases"/>
    <property type="match status" value="1"/>
</dbReference>
<sequence length="406" mass="45190">MASEELAEASSETAREVELDGGGGGVSVASMELEGPSSETVREVEVDGGGGSNEIKVREKIGKEKTKKKDKKMRPKFGFGCLRVENDKEENFDMEVVDRDGKRLAPALTHLVITVNGIIGSPEDWRYAAKQMLGKYPEDVIVHCSLCNSAMLTFDGVDVMGARLAEEVISVIKHHPGVQKISFIGHSLGGLIARYTIAKLYGRDVTREFSEANGDCKIDGSRDPSLEEKFKGKIAGLEPMNFITFATPHLGLRGHKQVVHLSRQCRFSAAFSHFFFILTAYVENLTPSIELVGWSPSSLRRRHELPKHQCLSRGDQYPHVVNVETVETSNGKHKVPLEAKANGCKSIDLEEEMLRGLTKVSWERVDVKFRGIKERYFAHSTIQVNRHCMHSAGVDVVQHMIDNFRL</sequence>
<accession>A0A6A1UV41</accession>
<gene>
    <name evidence="3" type="ORF">CJ030_MR8G014225</name>
</gene>
<feature type="compositionally biased region" description="Low complexity" evidence="1">
    <location>
        <begin position="1"/>
        <end position="12"/>
    </location>
</feature>
<dbReference type="AlphaFoldDB" id="A0A6A1UV41"/>
<organism evidence="3 4">
    <name type="scientific">Morella rubra</name>
    <name type="common">Chinese bayberry</name>
    <dbReference type="NCBI Taxonomy" id="262757"/>
    <lineage>
        <taxon>Eukaryota</taxon>
        <taxon>Viridiplantae</taxon>
        <taxon>Streptophyta</taxon>
        <taxon>Embryophyta</taxon>
        <taxon>Tracheophyta</taxon>
        <taxon>Spermatophyta</taxon>
        <taxon>Magnoliopsida</taxon>
        <taxon>eudicotyledons</taxon>
        <taxon>Gunneridae</taxon>
        <taxon>Pentapetalae</taxon>
        <taxon>rosids</taxon>
        <taxon>fabids</taxon>
        <taxon>Fagales</taxon>
        <taxon>Myricaceae</taxon>
        <taxon>Morella</taxon>
    </lineage>
</organism>
<dbReference type="Gene3D" id="3.40.50.1820">
    <property type="entry name" value="alpha/beta hydrolase"/>
    <property type="match status" value="1"/>
</dbReference>
<dbReference type="PANTHER" id="PTHR12482">
    <property type="entry name" value="LIPASE ROG1-RELATED-RELATED"/>
    <property type="match status" value="1"/>
</dbReference>
<evidence type="ECO:0000256" key="1">
    <source>
        <dbReference type="SAM" id="MobiDB-lite"/>
    </source>
</evidence>
<proteinExistence type="predicted"/>
<evidence type="ECO:0000313" key="4">
    <source>
        <dbReference type="Proteomes" id="UP000516437"/>
    </source>
</evidence>
<dbReference type="InterPro" id="IPR007751">
    <property type="entry name" value="DUF676_lipase-like"/>
</dbReference>
<name>A0A6A1UV41_9ROSI</name>
<dbReference type="InterPro" id="IPR029058">
    <property type="entry name" value="AB_hydrolase_fold"/>
</dbReference>
<dbReference type="PANTHER" id="PTHR12482:SF41">
    <property type="entry name" value="ALPHA_BETA-HYDROLASES SUPERFAMILY PROTEIN"/>
    <property type="match status" value="1"/>
</dbReference>
<reference evidence="3 4" key="1">
    <citation type="journal article" date="2019" name="Plant Biotechnol. J.">
        <title>The red bayberry genome and genetic basis of sex determination.</title>
        <authorList>
            <person name="Jia H.M."/>
            <person name="Jia H.J."/>
            <person name="Cai Q.L."/>
            <person name="Wang Y."/>
            <person name="Zhao H.B."/>
            <person name="Yang W.F."/>
            <person name="Wang G.Y."/>
            <person name="Li Y.H."/>
            <person name="Zhan D.L."/>
            <person name="Shen Y.T."/>
            <person name="Niu Q.F."/>
            <person name="Chang L."/>
            <person name="Qiu J."/>
            <person name="Zhao L."/>
            <person name="Xie H.B."/>
            <person name="Fu W.Y."/>
            <person name="Jin J."/>
            <person name="Li X.W."/>
            <person name="Jiao Y."/>
            <person name="Zhou C.C."/>
            <person name="Tu T."/>
            <person name="Chai C.Y."/>
            <person name="Gao J.L."/>
            <person name="Fan L.J."/>
            <person name="van de Weg E."/>
            <person name="Wang J.Y."/>
            <person name="Gao Z.S."/>
        </authorList>
    </citation>
    <scope>NUCLEOTIDE SEQUENCE [LARGE SCALE GENOMIC DNA]</scope>
    <source>
        <tissue evidence="3">Leaves</tissue>
    </source>
</reference>
<feature type="region of interest" description="Disordered" evidence="1">
    <location>
        <begin position="1"/>
        <end position="54"/>
    </location>
</feature>
<keyword evidence="4" id="KW-1185">Reference proteome</keyword>